<dbReference type="AlphaFoldDB" id="A0A0K2V6Q9"/>
<proteinExistence type="predicted"/>
<feature type="non-terminal residue" evidence="1">
    <location>
        <position position="1"/>
    </location>
</feature>
<organism evidence="1">
    <name type="scientific">Lepeophtheirus salmonis</name>
    <name type="common">Salmon louse</name>
    <name type="synonym">Caligus salmonis</name>
    <dbReference type="NCBI Taxonomy" id="72036"/>
    <lineage>
        <taxon>Eukaryota</taxon>
        <taxon>Metazoa</taxon>
        <taxon>Ecdysozoa</taxon>
        <taxon>Arthropoda</taxon>
        <taxon>Crustacea</taxon>
        <taxon>Multicrustacea</taxon>
        <taxon>Hexanauplia</taxon>
        <taxon>Copepoda</taxon>
        <taxon>Siphonostomatoida</taxon>
        <taxon>Caligidae</taxon>
        <taxon>Lepeophtheirus</taxon>
    </lineage>
</organism>
<accession>A0A0K2V6Q9</accession>
<name>A0A0K2V6Q9_LEPSM</name>
<evidence type="ECO:0000313" key="1">
    <source>
        <dbReference type="EMBL" id="CDW45626.1"/>
    </source>
</evidence>
<dbReference type="EMBL" id="HACA01028265">
    <property type="protein sequence ID" value="CDW45626.1"/>
    <property type="molecule type" value="Transcribed_RNA"/>
</dbReference>
<protein>
    <submittedName>
        <fullName evidence="1">Uncharacterized protein</fullName>
    </submittedName>
</protein>
<reference evidence="1" key="1">
    <citation type="submission" date="2014-05" db="EMBL/GenBank/DDBJ databases">
        <authorList>
            <person name="Chronopoulou M."/>
        </authorList>
    </citation>
    <scope>NUCLEOTIDE SEQUENCE</scope>
    <source>
        <tissue evidence="1">Whole organism</tissue>
    </source>
</reference>
<sequence length="50" mass="5702">ILFGSLKPGPLTHPKLILYLYVKVKLEIQVCEYFSNFIAILKAILKNVVL</sequence>